<dbReference type="SUPFAM" id="SSF50494">
    <property type="entry name" value="Trypsin-like serine proteases"/>
    <property type="match status" value="1"/>
</dbReference>
<comment type="caution">
    <text evidence="2">The sequence shown here is derived from an EMBL/GenBank/DDBJ whole genome shotgun (WGS) entry which is preliminary data.</text>
</comment>
<evidence type="ECO:0008006" key="4">
    <source>
        <dbReference type="Google" id="ProtNLM"/>
    </source>
</evidence>
<dbReference type="Proteomes" id="UP000479710">
    <property type="component" value="Unassembled WGS sequence"/>
</dbReference>
<evidence type="ECO:0000313" key="3">
    <source>
        <dbReference type="Proteomes" id="UP000479710"/>
    </source>
</evidence>
<accession>A0A6G1EPW2</accession>
<protein>
    <recommendedName>
        <fullName evidence="4">PDZ domain-containing protein</fullName>
    </recommendedName>
</protein>
<sequence>MTDAPDVTPSVDPGPVLKKKTGAGNAAAEDKAAAAAAGGGGADSPGPPRRQRASLLPYPKSGKSRDVLRRATELERISKLPEPRGIVTPCTLRKEPKDARTARDVASTADKIMVRKAARSIVGISSRKPDGEGIAQCTGIVVRWNETTRLATILTCSAAVCDSGVLIHPEPKLLIYLPNRAIREGRLLFFNVHYCIALLEVLADSPLQPANFGSSPRFGQEVFALARDDESSLIARRGTVLWQEPPSYLKYRHWLSFGCELAPCGTGGSVIDEHGDVIGMTFGHNPNPYMLSISIMRTCIEMLTKFSRVARPMLGMDLTAVELLDISSQEDIKLEHRISNGFIVHMVFDDSTAGRLGISEGDAIVSYGGQHDFTLHKFEDFLLSLGWGFLTSVDSTWTADLELEVYDHVSHTIRRITFPLGFSDAYEQDYS</sequence>
<evidence type="ECO:0000313" key="2">
    <source>
        <dbReference type="EMBL" id="KAF0926657.1"/>
    </source>
</evidence>
<feature type="region of interest" description="Disordered" evidence="1">
    <location>
        <begin position="1"/>
        <end position="64"/>
    </location>
</feature>
<gene>
    <name evidence="2" type="ORF">E2562_027006</name>
</gene>
<dbReference type="InterPro" id="IPR009003">
    <property type="entry name" value="Peptidase_S1_PA"/>
</dbReference>
<dbReference type="Pfam" id="PF13365">
    <property type="entry name" value="Trypsin_2"/>
    <property type="match status" value="1"/>
</dbReference>
<keyword evidence="3" id="KW-1185">Reference proteome</keyword>
<dbReference type="PANTHER" id="PTHR47389:SF5">
    <property type="entry name" value="OS09G0436700 PROTEIN"/>
    <property type="match status" value="1"/>
</dbReference>
<dbReference type="Gene3D" id="2.40.10.120">
    <property type="match status" value="1"/>
</dbReference>
<dbReference type="OrthoDB" id="692687at2759"/>
<reference evidence="2 3" key="1">
    <citation type="submission" date="2019-11" db="EMBL/GenBank/DDBJ databases">
        <title>Whole genome sequence of Oryza granulata.</title>
        <authorList>
            <person name="Li W."/>
        </authorList>
    </citation>
    <scope>NUCLEOTIDE SEQUENCE [LARGE SCALE GENOMIC DNA]</scope>
    <source>
        <strain evidence="3">cv. Menghai</strain>
        <tissue evidence="2">Leaf</tissue>
    </source>
</reference>
<dbReference type="PANTHER" id="PTHR47389">
    <property type="entry name" value="OS09G0436400 PROTEIN"/>
    <property type="match status" value="1"/>
</dbReference>
<evidence type="ECO:0000256" key="1">
    <source>
        <dbReference type="SAM" id="MobiDB-lite"/>
    </source>
</evidence>
<proteinExistence type="predicted"/>
<organism evidence="2 3">
    <name type="scientific">Oryza meyeriana var. granulata</name>
    <dbReference type="NCBI Taxonomy" id="110450"/>
    <lineage>
        <taxon>Eukaryota</taxon>
        <taxon>Viridiplantae</taxon>
        <taxon>Streptophyta</taxon>
        <taxon>Embryophyta</taxon>
        <taxon>Tracheophyta</taxon>
        <taxon>Spermatophyta</taxon>
        <taxon>Magnoliopsida</taxon>
        <taxon>Liliopsida</taxon>
        <taxon>Poales</taxon>
        <taxon>Poaceae</taxon>
        <taxon>BOP clade</taxon>
        <taxon>Oryzoideae</taxon>
        <taxon>Oryzeae</taxon>
        <taxon>Oryzinae</taxon>
        <taxon>Oryza</taxon>
        <taxon>Oryza meyeriana</taxon>
    </lineage>
</organism>
<dbReference type="AlphaFoldDB" id="A0A6G1EPW2"/>
<name>A0A6G1EPW2_9ORYZ</name>
<dbReference type="EMBL" id="SPHZ02000003">
    <property type="protein sequence ID" value="KAF0926657.1"/>
    <property type="molecule type" value="Genomic_DNA"/>
</dbReference>